<feature type="compositionally biased region" description="Low complexity" evidence="1">
    <location>
        <begin position="55"/>
        <end position="67"/>
    </location>
</feature>
<evidence type="ECO:0000259" key="3">
    <source>
        <dbReference type="SMART" id="SM00900"/>
    </source>
</evidence>
<name>A0A2A9EHP5_9MICO</name>
<proteinExistence type="predicted"/>
<protein>
    <submittedName>
        <fullName evidence="4">FMN-binding protein</fullName>
    </submittedName>
</protein>
<feature type="domain" description="FMN-binding" evidence="3">
    <location>
        <begin position="81"/>
        <end position="159"/>
    </location>
</feature>
<feature type="compositionally biased region" description="Gly residues" evidence="1">
    <location>
        <begin position="39"/>
        <end position="54"/>
    </location>
</feature>
<dbReference type="InterPro" id="IPR007329">
    <property type="entry name" value="FMN-bd"/>
</dbReference>
<dbReference type="RefSeq" id="WP_098485252.1">
    <property type="nucleotide sequence ID" value="NZ_PDJI01000004.1"/>
</dbReference>
<feature type="signal peptide" evidence="2">
    <location>
        <begin position="1"/>
        <end position="26"/>
    </location>
</feature>
<dbReference type="GO" id="GO:0010181">
    <property type="term" value="F:FMN binding"/>
    <property type="evidence" value="ECO:0007669"/>
    <property type="project" value="InterPro"/>
</dbReference>
<evidence type="ECO:0000313" key="4">
    <source>
        <dbReference type="EMBL" id="PFG38597.1"/>
    </source>
</evidence>
<dbReference type="OrthoDB" id="8099475at2"/>
<comment type="caution">
    <text evidence="4">The sequence shown here is derived from an EMBL/GenBank/DDBJ whole genome shotgun (WGS) entry which is preliminary data.</text>
</comment>
<evidence type="ECO:0000256" key="1">
    <source>
        <dbReference type="SAM" id="MobiDB-lite"/>
    </source>
</evidence>
<evidence type="ECO:0000256" key="2">
    <source>
        <dbReference type="SAM" id="SignalP"/>
    </source>
</evidence>
<dbReference type="EMBL" id="PDJI01000004">
    <property type="protein sequence ID" value="PFG38597.1"/>
    <property type="molecule type" value="Genomic_DNA"/>
</dbReference>
<dbReference type="GO" id="GO:0016020">
    <property type="term" value="C:membrane"/>
    <property type="evidence" value="ECO:0007669"/>
    <property type="project" value="InterPro"/>
</dbReference>
<reference evidence="4 5" key="1">
    <citation type="submission" date="2017-10" db="EMBL/GenBank/DDBJ databases">
        <title>Sequencing the genomes of 1000 actinobacteria strains.</title>
        <authorList>
            <person name="Klenk H.-P."/>
        </authorList>
    </citation>
    <scope>NUCLEOTIDE SEQUENCE [LARGE SCALE GENOMIC DNA]</scope>
    <source>
        <strain evidence="4 5">DSM 21838</strain>
    </source>
</reference>
<feature type="chain" id="PRO_5039385413" evidence="2">
    <location>
        <begin position="27"/>
        <end position="162"/>
    </location>
</feature>
<dbReference type="SMART" id="SM00900">
    <property type="entry name" value="FMN_bind"/>
    <property type="match status" value="1"/>
</dbReference>
<accession>A0A2A9EHP5</accession>
<dbReference type="Proteomes" id="UP000222106">
    <property type="component" value="Unassembled WGS sequence"/>
</dbReference>
<sequence length="162" mass="15735">MRRIVVAGAMTASGLVLLLSYPTSTGQGLAGAAPTGTSSAGGGSASASGGGAGGAAPSQGRSSAGASKAPSGTYTGAAVGTQWGNVQVEITVRDGHVVDATAVQVPHENSMDAQINSYAVPMLQQETVQAGSARIDAVTGATVTSTGYIQSLQSALDEAGLR</sequence>
<dbReference type="AlphaFoldDB" id="A0A2A9EHP5"/>
<gene>
    <name evidence="4" type="ORF">ATJ97_1080</name>
</gene>
<keyword evidence="5" id="KW-1185">Reference proteome</keyword>
<organism evidence="4 5">
    <name type="scientific">Georgenia soli</name>
    <dbReference type="NCBI Taxonomy" id="638953"/>
    <lineage>
        <taxon>Bacteria</taxon>
        <taxon>Bacillati</taxon>
        <taxon>Actinomycetota</taxon>
        <taxon>Actinomycetes</taxon>
        <taxon>Micrococcales</taxon>
        <taxon>Bogoriellaceae</taxon>
        <taxon>Georgenia</taxon>
    </lineage>
</organism>
<dbReference type="Pfam" id="PF04205">
    <property type="entry name" value="FMN_bind"/>
    <property type="match status" value="1"/>
</dbReference>
<feature type="region of interest" description="Disordered" evidence="1">
    <location>
        <begin position="28"/>
        <end position="74"/>
    </location>
</feature>
<keyword evidence="2" id="KW-0732">Signal</keyword>
<dbReference type="Gene3D" id="3.90.1010.20">
    <property type="match status" value="1"/>
</dbReference>
<evidence type="ECO:0000313" key="5">
    <source>
        <dbReference type="Proteomes" id="UP000222106"/>
    </source>
</evidence>